<evidence type="ECO:0000313" key="2">
    <source>
        <dbReference type="EMBL" id="BBM36146.1"/>
    </source>
</evidence>
<dbReference type="SUPFAM" id="SSF53254">
    <property type="entry name" value="Phosphoglycerate mutase-like"/>
    <property type="match status" value="1"/>
</dbReference>
<name>A0A510JAP3_9FUSO</name>
<dbReference type="InterPro" id="IPR029033">
    <property type="entry name" value="His_PPase_superfam"/>
</dbReference>
<feature type="binding site" evidence="1">
    <location>
        <position position="61"/>
    </location>
    <ligand>
        <name>substrate</name>
    </ligand>
</feature>
<dbReference type="Proteomes" id="UP000321606">
    <property type="component" value="Chromosome"/>
</dbReference>
<dbReference type="RefSeq" id="WP_026737533.1">
    <property type="nucleotide sequence ID" value="NZ_AP019822.1"/>
</dbReference>
<reference evidence="2 3" key="1">
    <citation type="submission" date="2019-07" db="EMBL/GenBank/DDBJ databases">
        <title>Complete Genome Sequence of Leptotrichia goodfellowii Strain JCM 16774.</title>
        <authorList>
            <person name="Watanabe S."/>
            <person name="Cui L."/>
        </authorList>
    </citation>
    <scope>NUCLEOTIDE SEQUENCE [LARGE SCALE GENOMIC DNA]</scope>
    <source>
        <strain evidence="2 3">JCM16774</strain>
    </source>
</reference>
<dbReference type="InterPro" id="IPR013078">
    <property type="entry name" value="His_Pase_superF_clade-1"/>
</dbReference>
<gene>
    <name evidence="2" type="ORF">JCM16774_1078</name>
</gene>
<dbReference type="SMART" id="SM00855">
    <property type="entry name" value="PGAM"/>
    <property type="match status" value="1"/>
</dbReference>
<dbReference type="EMBL" id="AP019822">
    <property type="protein sequence ID" value="BBM36146.1"/>
    <property type="molecule type" value="Genomic_DNA"/>
</dbReference>
<dbReference type="InterPro" id="IPR001345">
    <property type="entry name" value="PG/BPGM_mutase_AS"/>
</dbReference>
<dbReference type="PROSITE" id="PS00175">
    <property type="entry name" value="PG_MUTASE"/>
    <property type="match status" value="1"/>
</dbReference>
<feature type="binding site" evidence="1">
    <location>
        <begin position="9"/>
        <end position="16"/>
    </location>
    <ligand>
        <name>substrate</name>
    </ligand>
</feature>
<dbReference type="OrthoDB" id="9782128at2"/>
<evidence type="ECO:0000313" key="3">
    <source>
        <dbReference type="Proteomes" id="UP000321606"/>
    </source>
</evidence>
<dbReference type="GO" id="GO:0016791">
    <property type="term" value="F:phosphatase activity"/>
    <property type="evidence" value="ECO:0007669"/>
    <property type="project" value="TreeGrafter"/>
</dbReference>
<dbReference type="Pfam" id="PF00300">
    <property type="entry name" value="His_Phos_1"/>
    <property type="match status" value="1"/>
</dbReference>
<sequence length="193" mass="22516">MKKTLYLMRHGQTLFNFRKKIQGACDSPLTEEGKKQAEIAGLYFKSNEVKFDHAYSSTQERASDTLEIVTDFKMPYERLKGIKEWNFGLFEGESEDLNPPRESYSEFFVKYKGESGKQVEQRMTETLTEIMERENHETVLAVSHGGACYTFMLKHAPDFPFSGIPNCSIFKYEYENGKFTLIELIKHDFEREI</sequence>
<accession>A0A510JAP3</accession>
<evidence type="ECO:0000256" key="1">
    <source>
        <dbReference type="PIRSR" id="PIRSR613078-2"/>
    </source>
</evidence>
<protein>
    <submittedName>
        <fullName evidence="2">Phosphoglycerate mutase</fullName>
    </submittedName>
</protein>
<proteinExistence type="predicted"/>
<organism evidence="2 3">
    <name type="scientific">Pseudoleptotrichia goodfellowii</name>
    <dbReference type="NCBI Taxonomy" id="157692"/>
    <lineage>
        <taxon>Bacteria</taxon>
        <taxon>Fusobacteriati</taxon>
        <taxon>Fusobacteriota</taxon>
        <taxon>Fusobacteriia</taxon>
        <taxon>Fusobacteriales</taxon>
        <taxon>Leptotrichiaceae</taxon>
        <taxon>Pseudoleptotrichia</taxon>
    </lineage>
</organism>
<dbReference type="KEGG" id="lgo:JCM16774_1078"/>
<dbReference type="STRING" id="714315.GCA_000516535_01070"/>
<dbReference type="PANTHER" id="PTHR48100:SF5">
    <property type="entry name" value="HISTIDINE PHOSPHATASE FAMILY PROTEIN"/>
    <property type="match status" value="1"/>
</dbReference>
<dbReference type="PANTHER" id="PTHR48100">
    <property type="entry name" value="BROAD-SPECIFICITY PHOSPHATASE YOR283W-RELATED"/>
    <property type="match status" value="1"/>
</dbReference>
<dbReference type="GO" id="GO:0005737">
    <property type="term" value="C:cytoplasm"/>
    <property type="evidence" value="ECO:0007669"/>
    <property type="project" value="TreeGrafter"/>
</dbReference>
<dbReference type="AlphaFoldDB" id="A0A510JAP3"/>
<dbReference type="InterPro" id="IPR050275">
    <property type="entry name" value="PGM_Phosphatase"/>
</dbReference>
<dbReference type="CDD" id="cd07067">
    <property type="entry name" value="HP_PGM_like"/>
    <property type="match status" value="1"/>
</dbReference>
<dbReference type="Gene3D" id="3.40.50.1240">
    <property type="entry name" value="Phosphoglycerate mutase-like"/>
    <property type="match status" value="1"/>
</dbReference>